<dbReference type="RefSeq" id="WP_099593807.1">
    <property type="nucleotide sequence ID" value="NZ_CP016634.1"/>
</dbReference>
<evidence type="ECO:0000313" key="2">
    <source>
        <dbReference type="EMBL" id="ANY88929.1"/>
    </source>
</evidence>
<proteinExistence type="predicted"/>
<reference evidence="2" key="1">
    <citation type="submission" date="2016-07" db="EMBL/GenBank/DDBJ databases">
        <title>New class B carbapenemase carried by novel plasmid in Pseudomonas putida enviromental strain in eastern Amazonia.</title>
        <authorList>
            <person name="Souza C.O."/>
            <person name="Lima K.V."/>
            <person name="Brasiliense D.M."/>
            <person name="Perez-Chaparro P.J."/>
            <person name="Mamizuka E.M."/>
            <person name="Lima M.O."/>
            <person name="Lima L.N."/>
            <person name="McCulloch J.A."/>
        </authorList>
    </citation>
    <scope>NUCLEOTIDE SEQUENCE [LARGE SCALE GENOMIC DNA]</scope>
    <source>
        <strain evidence="2">IEC33019</strain>
    </source>
</reference>
<dbReference type="AlphaFoldDB" id="A0A1B2F9G3"/>
<organism evidence="2">
    <name type="scientific">Pseudomonas putida</name>
    <name type="common">Arthrobacter siderocapsulatus</name>
    <dbReference type="NCBI Taxonomy" id="303"/>
    <lineage>
        <taxon>Bacteria</taxon>
        <taxon>Pseudomonadati</taxon>
        <taxon>Pseudomonadota</taxon>
        <taxon>Gammaproteobacteria</taxon>
        <taxon>Pseudomonadales</taxon>
        <taxon>Pseudomonadaceae</taxon>
        <taxon>Pseudomonas</taxon>
    </lineage>
</organism>
<gene>
    <name evidence="2" type="ORF">IEC33019_3404</name>
</gene>
<evidence type="ECO:0000256" key="1">
    <source>
        <dbReference type="SAM" id="MobiDB-lite"/>
    </source>
</evidence>
<evidence type="ECO:0008006" key="3">
    <source>
        <dbReference type="Google" id="ProtNLM"/>
    </source>
</evidence>
<sequence>MARPRKINLDRLGLELLASTIDGTQQRYKDAKEGGYPVDAATISASVSLLKLIEAAKAARADDSAAELEKLRAQFAEKRTSPATPAPPTQNEPADRAALLAEYGITDPTT</sequence>
<dbReference type="EMBL" id="CP016634">
    <property type="protein sequence ID" value="ANY88929.1"/>
    <property type="molecule type" value="Genomic_DNA"/>
</dbReference>
<protein>
    <recommendedName>
        <fullName evidence="3">Terminase small subunit</fullName>
    </recommendedName>
</protein>
<accession>A0A1B2F9G3</accession>
<name>A0A1B2F9G3_PSEPU</name>
<feature type="region of interest" description="Disordered" evidence="1">
    <location>
        <begin position="75"/>
        <end position="110"/>
    </location>
</feature>